<evidence type="ECO:0000259" key="11">
    <source>
        <dbReference type="PROSITE" id="PS50109"/>
    </source>
</evidence>
<evidence type="ECO:0000256" key="5">
    <source>
        <dbReference type="ARBA" id="ARBA00022553"/>
    </source>
</evidence>
<evidence type="ECO:0000256" key="7">
    <source>
        <dbReference type="ARBA" id="ARBA00022741"/>
    </source>
</evidence>
<keyword evidence="10" id="KW-0472">Membrane</keyword>
<evidence type="ECO:0000256" key="6">
    <source>
        <dbReference type="ARBA" id="ARBA00022679"/>
    </source>
</evidence>
<comment type="catalytic activity">
    <reaction evidence="1">
        <text>ATP + protein L-histidine = ADP + protein N-phospho-L-histidine.</text>
        <dbReference type="EC" id="2.7.13.3"/>
    </reaction>
</comment>
<dbReference type="InterPro" id="IPR005467">
    <property type="entry name" value="His_kinase_dom"/>
</dbReference>
<evidence type="ECO:0000313" key="12">
    <source>
        <dbReference type="EMBL" id="MBE0348995.1"/>
    </source>
</evidence>
<dbReference type="InterPro" id="IPR036890">
    <property type="entry name" value="HATPase_C_sf"/>
</dbReference>
<dbReference type="Pfam" id="PF02518">
    <property type="entry name" value="HATPase_c"/>
    <property type="match status" value="1"/>
</dbReference>
<dbReference type="PROSITE" id="PS50109">
    <property type="entry name" value="HIS_KIN"/>
    <property type="match status" value="1"/>
</dbReference>
<dbReference type="Gene3D" id="1.10.287.130">
    <property type="match status" value="1"/>
</dbReference>
<keyword evidence="13" id="KW-1185">Reference proteome</keyword>
<dbReference type="PANTHER" id="PTHR44936:SF10">
    <property type="entry name" value="SENSOR PROTEIN RSTB"/>
    <property type="match status" value="1"/>
</dbReference>
<evidence type="ECO:0000256" key="4">
    <source>
        <dbReference type="ARBA" id="ARBA00022475"/>
    </source>
</evidence>
<evidence type="ECO:0000313" key="13">
    <source>
        <dbReference type="Proteomes" id="UP000660708"/>
    </source>
</evidence>
<dbReference type="InterPro" id="IPR003594">
    <property type="entry name" value="HATPase_dom"/>
</dbReference>
<dbReference type="CDD" id="cd00082">
    <property type="entry name" value="HisKA"/>
    <property type="match status" value="1"/>
</dbReference>
<protein>
    <recommendedName>
        <fullName evidence="3">histidine kinase</fullName>
        <ecNumber evidence="3">2.7.13.3</ecNumber>
    </recommendedName>
</protein>
<gene>
    <name evidence="12" type="ORF">PPEP_b0877</name>
</gene>
<keyword evidence="5" id="KW-0597">Phosphoprotein</keyword>
<keyword evidence="7" id="KW-0547">Nucleotide-binding</keyword>
<dbReference type="SUPFAM" id="SSF47384">
    <property type="entry name" value="Homodimeric domain of signal transducing histidine kinase"/>
    <property type="match status" value="1"/>
</dbReference>
<evidence type="ECO:0000256" key="8">
    <source>
        <dbReference type="ARBA" id="ARBA00022777"/>
    </source>
</evidence>
<dbReference type="EMBL" id="AQHF01000034">
    <property type="protein sequence ID" value="MBE0348995.1"/>
    <property type="molecule type" value="Genomic_DNA"/>
</dbReference>
<dbReference type="Proteomes" id="UP000660708">
    <property type="component" value="Unassembled WGS sequence"/>
</dbReference>
<evidence type="ECO:0000256" key="1">
    <source>
        <dbReference type="ARBA" id="ARBA00000085"/>
    </source>
</evidence>
<accession>A0A8I0MZW7</accession>
<name>A0A8I0MZW7_9GAMM</name>
<dbReference type="SMART" id="SM00388">
    <property type="entry name" value="HisKA"/>
    <property type="match status" value="1"/>
</dbReference>
<dbReference type="GO" id="GO:0000155">
    <property type="term" value="F:phosphorelay sensor kinase activity"/>
    <property type="evidence" value="ECO:0007669"/>
    <property type="project" value="InterPro"/>
</dbReference>
<comment type="caution">
    <text evidence="12">The sequence shown here is derived from an EMBL/GenBank/DDBJ whole genome shotgun (WGS) entry which is preliminary data.</text>
</comment>
<keyword evidence="4" id="KW-1003">Cell membrane</keyword>
<dbReference type="InterPro" id="IPR036097">
    <property type="entry name" value="HisK_dim/P_sf"/>
</dbReference>
<dbReference type="Pfam" id="PF00512">
    <property type="entry name" value="HisKA"/>
    <property type="match status" value="1"/>
</dbReference>
<dbReference type="SMART" id="SM00387">
    <property type="entry name" value="HATPase_c"/>
    <property type="match status" value="1"/>
</dbReference>
<keyword evidence="10" id="KW-1133">Transmembrane helix</keyword>
<dbReference type="GO" id="GO:0005524">
    <property type="term" value="F:ATP binding"/>
    <property type="evidence" value="ECO:0007669"/>
    <property type="project" value="UniProtKB-KW"/>
</dbReference>
<dbReference type="InterPro" id="IPR003661">
    <property type="entry name" value="HisK_dim/P_dom"/>
</dbReference>
<dbReference type="SUPFAM" id="SSF55874">
    <property type="entry name" value="ATPase domain of HSP90 chaperone/DNA topoisomerase II/histidine kinase"/>
    <property type="match status" value="1"/>
</dbReference>
<dbReference type="AlphaFoldDB" id="A0A8I0MZW7"/>
<evidence type="ECO:0000256" key="9">
    <source>
        <dbReference type="ARBA" id="ARBA00022840"/>
    </source>
</evidence>
<keyword evidence="10" id="KW-0812">Transmembrane</keyword>
<evidence type="ECO:0000256" key="2">
    <source>
        <dbReference type="ARBA" id="ARBA00004651"/>
    </source>
</evidence>
<keyword evidence="8 12" id="KW-0418">Kinase</keyword>
<proteinExistence type="predicted"/>
<dbReference type="InterPro" id="IPR050980">
    <property type="entry name" value="2C_sensor_his_kinase"/>
</dbReference>
<dbReference type="EC" id="2.7.13.3" evidence="3"/>
<evidence type="ECO:0000256" key="3">
    <source>
        <dbReference type="ARBA" id="ARBA00012438"/>
    </source>
</evidence>
<keyword evidence="6" id="KW-0808">Transferase</keyword>
<evidence type="ECO:0000256" key="10">
    <source>
        <dbReference type="SAM" id="Phobius"/>
    </source>
</evidence>
<organism evidence="12 13">
    <name type="scientific">Pseudoalteromonas peptidolytica F12-50-A1</name>
    <dbReference type="NCBI Taxonomy" id="1315280"/>
    <lineage>
        <taxon>Bacteria</taxon>
        <taxon>Pseudomonadati</taxon>
        <taxon>Pseudomonadota</taxon>
        <taxon>Gammaproteobacteria</taxon>
        <taxon>Alteromonadales</taxon>
        <taxon>Pseudoalteromonadaceae</taxon>
        <taxon>Pseudoalteromonas</taxon>
    </lineage>
</organism>
<sequence length="425" mass="47367">MLKLLLSLYVAVFTSIVIINQVSEAIWTHWVHSAPDELRHAKTIAHTLKSSISPNSLPKESDTIKILDMDDVAWLPEQASTLKQGGILTSFDDTGSAWLTFKIPESTLLLQLGPLAPATSATNKQWLIKLLSYAVLAFLLMLWIRPLWLDLLQLRYITECLAQGQVPKTTRRSRFSAISNLTEQIYHLASQVARLIDNQKLLVNAVSHDLRTPLARLKFALAMLPENSREQGNDMADDVLEMEAMIDEMLAYARLEFEVKKLELIPLSLNELVQDQISKLSKLTDKQVSFQGSCDEIILLANPHYLSRAIQNIVQNADKYGNSAIMIRTESDKKYAYIQVEDDGNGIPKSQWESVFVPFSRLDASRSKGGGGYGLGLAIVRKIATWHKGSCHVGCSTELGGAKFTFILPLAHRTSSYSGTNAKLE</sequence>
<dbReference type="RefSeq" id="WP_147389926.1">
    <property type="nucleotide sequence ID" value="NZ_AQHF01000034.1"/>
</dbReference>
<dbReference type="GO" id="GO:0005886">
    <property type="term" value="C:plasma membrane"/>
    <property type="evidence" value="ECO:0007669"/>
    <property type="project" value="UniProtKB-SubCell"/>
</dbReference>
<keyword evidence="9" id="KW-0067">ATP-binding</keyword>
<reference evidence="12 13" key="1">
    <citation type="submission" date="2015-06" db="EMBL/GenBank/DDBJ databases">
        <title>Genome sequence of Pseudoalteromonas peptidolytica.</title>
        <authorList>
            <person name="Xie B.-B."/>
            <person name="Rong J.-C."/>
            <person name="Qin Q.-L."/>
            <person name="Zhang Y.-Z."/>
        </authorList>
    </citation>
    <scope>NUCLEOTIDE SEQUENCE [LARGE SCALE GENOMIC DNA]</scope>
    <source>
        <strain evidence="12 13">F12-50-A1</strain>
    </source>
</reference>
<feature type="transmembrane region" description="Helical" evidence="10">
    <location>
        <begin position="126"/>
        <end position="144"/>
    </location>
</feature>
<dbReference type="PANTHER" id="PTHR44936">
    <property type="entry name" value="SENSOR PROTEIN CREC"/>
    <property type="match status" value="1"/>
</dbReference>
<dbReference type="InterPro" id="IPR004358">
    <property type="entry name" value="Sig_transdc_His_kin-like_C"/>
</dbReference>
<feature type="domain" description="Histidine kinase" evidence="11">
    <location>
        <begin position="205"/>
        <end position="412"/>
    </location>
</feature>
<dbReference type="Gene3D" id="3.30.565.10">
    <property type="entry name" value="Histidine kinase-like ATPase, C-terminal domain"/>
    <property type="match status" value="1"/>
</dbReference>
<dbReference type="PRINTS" id="PR00344">
    <property type="entry name" value="BCTRLSENSOR"/>
</dbReference>
<comment type="subcellular location">
    <subcellularLocation>
        <location evidence="2">Cell membrane</location>
        <topology evidence="2">Multi-pass membrane protein</topology>
    </subcellularLocation>
</comment>